<dbReference type="Proteomes" id="UP000799750">
    <property type="component" value="Unassembled WGS sequence"/>
</dbReference>
<dbReference type="PANTHER" id="PTHR12281">
    <property type="entry name" value="RP42 RELATED"/>
    <property type="match status" value="1"/>
</dbReference>
<evidence type="ECO:0000256" key="2">
    <source>
        <dbReference type="RuleBase" id="RU410713"/>
    </source>
</evidence>
<dbReference type="GO" id="GO:0032182">
    <property type="term" value="F:ubiquitin-like protein binding"/>
    <property type="evidence" value="ECO:0007669"/>
    <property type="project" value="TreeGrafter"/>
</dbReference>
<dbReference type="Gene3D" id="1.10.238.10">
    <property type="entry name" value="EF-hand"/>
    <property type="match status" value="1"/>
</dbReference>
<dbReference type="PANTHER" id="PTHR12281:SF31">
    <property type="entry name" value="DCN1-LIKE PROTEIN 3"/>
    <property type="match status" value="1"/>
</dbReference>
<keyword evidence="1" id="KW-0833">Ubl conjugation pathway</keyword>
<dbReference type="Pfam" id="PF14555">
    <property type="entry name" value="UBA_4"/>
    <property type="match status" value="1"/>
</dbReference>
<dbReference type="GO" id="GO:0097602">
    <property type="term" value="F:cullin family protein binding"/>
    <property type="evidence" value="ECO:0007669"/>
    <property type="project" value="TreeGrafter"/>
</dbReference>
<evidence type="ECO:0000313" key="5">
    <source>
        <dbReference type="Proteomes" id="UP000799750"/>
    </source>
</evidence>
<dbReference type="AlphaFoldDB" id="A0A6A6QBR2"/>
<dbReference type="Pfam" id="PF03556">
    <property type="entry name" value="Cullin_binding"/>
    <property type="match status" value="1"/>
</dbReference>
<evidence type="ECO:0000313" key="4">
    <source>
        <dbReference type="EMBL" id="KAF2489581.1"/>
    </source>
</evidence>
<dbReference type="InterPro" id="IPR014764">
    <property type="entry name" value="DCN-prot"/>
</dbReference>
<evidence type="ECO:0000259" key="3">
    <source>
        <dbReference type="PROSITE" id="PS51229"/>
    </source>
</evidence>
<dbReference type="GO" id="GO:0031624">
    <property type="term" value="F:ubiquitin conjugating enzyme binding"/>
    <property type="evidence" value="ECO:0007669"/>
    <property type="project" value="TreeGrafter"/>
</dbReference>
<dbReference type="InterPro" id="IPR042460">
    <property type="entry name" value="DCN1-like_PONY"/>
</dbReference>
<reference evidence="4" key="1">
    <citation type="journal article" date="2020" name="Stud. Mycol.">
        <title>101 Dothideomycetes genomes: a test case for predicting lifestyles and emergence of pathogens.</title>
        <authorList>
            <person name="Haridas S."/>
            <person name="Albert R."/>
            <person name="Binder M."/>
            <person name="Bloem J."/>
            <person name="Labutti K."/>
            <person name="Salamov A."/>
            <person name="Andreopoulos B."/>
            <person name="Baker S."/>
            <person name="Barry K."/>
            <person name="Bills G."/>
            <person name="Bluhm B."/>
            <person name="Cannon C."/>
            <person name="Castanera R."/>
            <person name="Culley D."/>
            <person name="Daum C."/>
            <person name="Ezra D."/>
            <person name="Gonzalez J."/>
            <person name="Henrissat B."/>
            <person name="Kuo A."/>
            <person name="Liang C."/>
            <person name="Lipzen A."/>
            <person name="Lutzoni F."/>
            <person name="Magnuson J."/>
            <person name="Mondo S."/>
            <person name="Nolan M."/>
            <person name="Ohm R."/>
            <person name="Pangilinan J."/>
            <person name="Park H.-J."/>
            <person name="Ramirez L."/>
            <person name="Alfaro M."/>
            <person name="Sun H."/>
            <person name="Tritt A."/>
            <person name="Yoshinaga Y."/>
            <person name="Zwiers L.-H."/>
            <person name="Turgeon B."/>
            <person name="Goodwin S."/>
            <person name="Spatafora J."/>
            <person name="Crous P."/>
            <person name="Grigoriev I."/>
        </authorList>
    </citation>
    <scope>NUCLEOTIDE SEQUENCE</scope>
    <source>
        <strain evidence="4">CBS 269.34</strain>
    </source>
</reference>
<gene>
    <name evidence="4" type="ORF">BU16DRAFT_531116</name>
</gene>
<feature type="domain" description="DCUN1" evidence="3">
    <location>
        <begin position="58"/>
        <end position="260"/>
    </location>
</feature>
<organism evidence="4 5">
    <name type="scientific">Lophium mytilinum</name>
    <dbReference type="NCBI Taxonomy" id="390894"/>
    <lineage>
        <taxon>Eukaryota</taxon>
        <taxon>Fungi</taxon>
        <taxon>Dikarya</taxon>
        <taxon>Ascomycota</taxon>
        <taxon>Pezizomycotina</taxon>
        <taxon>Dothideomycetes</taxon>
        <taxon>Pleosporomycetidae</taxon>
        <taxon>Mytilinidiales</taxon>
        <taxon>Mytilinidiaceae</taxon>
        <taxon>Lophium</taxon>
    </lineage>
</organism>
<dbReference type="EMBL" id="MU004198">
    <property type="protein sequence ID" value="KAF2489581.1"/>
    <property type="molecule type" value="Genomic_DNA"/>
</dbReference>
<comment type="function">
    <text evidence="2">Neddylation of cullins play an essential role in the regulation of SCF-type complexes activity.</text>
</comment>
<dbReference type="SUPFAM" id="SSF46934">
    <property type="entry name" value="UBA-like"/>
    <property type="match status" value="1"/>
</dbReference>
<dbReference type="PROSITE" id="PS51229">
    <property type="entry name" value="DCUN1"/>
    <property type="match status" value="1"/>
</dbReference>
<sequence>MPPAYTTAQKSAITQFMSFTSSDRNTAVKHLKTHNWNSEQAVNGYFSGGGAASAPSGSSKSGLNKVFDKYRDDKTTPDTIGVTGMMSYLNDIKVELEDIGMLAVSEILQCPTMGEMTREGFTEGWGAQSCDTVDKQKSYMKNLLKTLPANKDTFTRIYKYTYNIGRTGNQKSVQLDTAVEYWKVLFGSAASPVRWNSQSNPWLDWWVEFLTTKWKKSVNKDVWNETLKFASMTLEDESLGFWTEESSWPSVVDEFVEWVKEKRGGGETEGEAMEVE</sequence>
<name>A0A6A6QBR2_9PEZI</name>
<proteinExistence type="predicted"/>
<dbReference type="OrthoDB" id="27198at2759"/>
<dbReference type="Gene3D" id="1.10.238.200">
    <property type="entry name" value="Cullin, PONY binding domain"/>
    <property type="match status" value="1"/>
</dbReference>
<accession>A0A6A6QBR2</accession>
<dbReference type="InterPro" id="IPR005176">
    <property type="entry name" value="PONY_dom"/>
</dbReference>
<dbReference type="InterPro" id="IPR009060">
    <property type="entry name" value="UBA-like_sf"/>
</dbReference>
<protein>
    <recommendedName>
        <fullName evidence="2">Defective in cullin neddylation protein</fullName>
    </recommendedName>
</protein>
<evidence type="ECO:0000256" key="1">
    <source>
        <dbReference type="ARBA" id="ARBA00022786"/>
    </source>
</evidence>
<dbReference type="GO" id="GO:0000151">
    <property type="term" value="C:ubiquitin ligase complex"/>
    <property type="evidence" value="ECO:0007669"/>
    <property type="project" value="TreeGrafter"/>
</dbReference>
<keyword evidence="5" id="KW-1185">Reference proteome</keyword>
<dbReference type="Gene3D" id="1.10.8.10">
    <property type="entry name" value="DNA helicase RuvA subunit, C-terminal domain"/>
    <property type="match status" value="1"/>
</dbReference>
<dbReference type="GO" id="GO:0045116">
    <property type="term" value="P:protein neddylation"/>
    <property type="evidence" value="ECO:0007669"/>
    <property type="project" value="TreeGrafter"/>
</dbReference>